<sequence>RGSLQFYSWRAWNVDFYLKSFVMTVKFEFLRERINAGVTEIGFDRTQVGNFLPNATIFPSGMKTLPDYVHSKGLKIGIYADAGTLTRDKRMPGSLGYEEHDANTFASWGIDYLKYDNCHNNGLSPQERGQENPATWVASIGNSWRTTGDIKDTWKSMTSRADENDVWASYVGPGGWNEKYLNHVA</sequence>
<accession>A0ACC0I7L1</accession>
<dbReference type="EMBL" id="CM045763">
    <property type="protein sequence ID" value="KAI8021367.1"/>
    <property type="molecule type" value="Genomic_DNA"/>
</dbReference>
<dbReference type="Proteomes" id="UP001060215">
    <property type="component" value="Chromosome 6"/>
</dbReference>
<evidence type="ECO:0000313" key="1">
    <source>
        <dbReference type="EMBL" id="KAI8021367.1"/>
    </source>
</evidence>
<feature type="non-terminal residue" evidence="1">
    <location>
        <position position="1"/>
    </location>
</feature>
<reference evidence="1 2" key="1">
    <citation type="journal article" date="2022" name="Plant J.">
        <title>Chromosome-level genome of Camellia lanceoleosa provides a valuable resource for understanding genome evolution and self-incompatibility.</title>
        <authorList>
            <person name="Gong W."/>
            <person name="Xiao S."/>
            <person name="Wang L."/>
            <person name="Liao Z."/>
            <person name="Chang Y."/>
            <person name="Mo W."/>
            <person name="Hu G."/>
            <person name="Li W."/>
            <person name="Zhao G."/>
            <person name="Zhu H."/>
            <person name="Hu X."/>
            <person name="Ji K."/>
            <person name="Xiang X."/>
            <person name="Song Q."/>
            <person name="Yuan D."/>
            <person name="Jin S."/>
            <person name="Zhang L."/>
        </authorList>
    </citation>
    <scope>NUCLEOTIDE SEQUENCE [LARGE SCALE GENOMIC DNA]</scope>
    <source>
        <strain evidence="1">SQ_2022a</strain>
    </source>
</reference>
<protein>
    <submittedName>
        <fullName evidence="1">Uncharacterized protein</fullName>
    </submittedName>
</protein>
<comment type="caution">
    <text evidence="1">The sequence shown here is derived from an EMBL/GenBank/DDBJ whole genome shotgun (WGS) entry which is preliminary data.</text>
</comment>
<gene>
    <name evidence="1" type="ORF">LOK49_LG03G00194</name>
</gene>
<keyword evidence="2" id="KW-1185">Reference proteome</keyword>
<proteinExistence type="predicted"/>
<name>A0ACC0I7L1_9ERIC</name>
<evidence type="ECO:0000313" key="2">
    <source>
        <dbReference type="Proteomes" id="UP001060215"/>
    </source>
</evidence>
<organism evidence="1 2">
    <name type="scientific">Camellia lanceoleosa</name>
    <dbReference type="NCBI Taxonomy" id="1840588"/>
    <lineage>
        <taxon>Eukaryota</taxon>
        <taxon>Viridiplantae</taxon>
        <taxon>Streptophyta</taxon>
        <taxon>Embryophyta</taxon>
        <taxon>Tracheophyta</taxon>
        <taxon>Spermatophyta</taxon>
        <taxon>Magnoliopsida</taxon>
        <taxon>eudicotyledons</taxon>
        <taxon>Gunneridae</taxon>
        <taxon>Pentapetalae</taxon>
        <taxon>asterids</taxon>
        <taxon>Ericales</taxon>
        <taxon>Theaceae</taxon>
        <taxon>Camellia</taxon>
    </lineage>
</organism>